<name>A0A6L2KHG5_TANCI</name>
<reference evidence="2" key="1">
    <citation type="journal article" date="2019" name="Sci. Rep.">
        <title>Draft genome of Tanacetum cinerariifolium, the natural source of mosquito coil.</title>
        <authorList>
            <person name="Yamashiro T."/>
            <person name="Shiraishi A."/>
            <person name="Satake H."/>
            <person name="Nakayama K."/>
        </authorList>
    </citation>
    <scope>NUCLEOTIDE SEQUENCE</scope>
</reference>
<feature type="domain" description="Reverse transcriptase" evidence="1">
    <location>
        <begin position="1"/>
        <end position="115"/>
    </location>
</feature>
<evidence type="ECO:0000313" key="2">
    <source>
        <dbReference type="EMBL" id="GEU48092.1"/>
    </source>
</evidence>
<proteinExistence type="predicted"/>
<evidence type="ECO:0000259" key="1">
    <source>
        <dbReference type="PROSITE" id="PS50878"/>
    </source>
</evidence>
<dbReference type="Pfam" id="PF00078">
    <property type="entry name" value="RVT_1"/>
    <property type="match status" value="1"/>
</dbReference>
<dbReference type="GO" id="GO:0016874">
    <property type="term" value="F:ligase activity"/>
    <property type="evidence" value="ECO:0007669"/>
    <property type="project" value="UniProtKB-KW"/>
</dbReference>
<protein>
    <submittedName>
        <fullName evidence="2">Ubiquitin-protein ligase E3 C</fullName>
    </submittedName>
</protein>
<dbReference type="AlphaFoldDB" id="A0A6L2KHG5"/>
<comment type="caution">
    <text evidence="2">The sequence shown here is derived from an EMBL/GenBank/DDBJ whole genome shotgun (WGS) entry which is preliminary data.</text>
</comment>
<gene>
    <name evidence="2" type="ORF">Tci_020070</name>
</gene>
<dbReference type="EMBL" id="BKCJ010002370">
    <property type="protein sequence ID" value="GEU48092.1"/>
    <property type="molecule type" value="Genomic_DNA"/>
</dbReference>
<dbReference type="InterPro" id="IPR000477">
    <property type="entry name" value="RT_dom"/>
</dbReference>
<dbReference type="PROSITE" id="PS50878">
    <property type="entry name" value="RT_POL"/>
    <property type="match status" value="1"/>
</dbReference>
<keyword evidence="2" id="KW-0436">Ligase</keyword>
<sequence length="115" mass="13219">MYEGVKTRVWTTAGNTEYFPMNLSLHQGSSISPYVFTLILDELSRGIQENIPWCMIFADDIVLIAESTERVEVAELRMLRWTCGKTMVDMISNEVFRAALDVDSIIDKIREGRLR</sequence>
<accession>A0A6L2KHG5</accession>
<organism evidence="2">
    <name type="scientific">Tanacetum cinerariifolium</name>
    <name type="common">Dalmatian daisy</name>
    <name type="synonym">Chrysanthemum cinerariifolium</name>
    <dbReference type="NCBI Taxonomy" id="118510"/>
    <lineage>
        <taxon>Eukaryota</taxon>
        <taxon>Viridiplantae</taxon>
        <taxon>Streptophyta</taxon>
        <taxon>Embryophyta</taxon>
        <taxon>Tracheophyta</taxon>
        <taxon>Spermatophyta</taxon>
        <taxon>Magnoliopsida</taxon>
        <taxon>eudicotyledons</taxon>
        <taxon>Gunneridae</taxon>
        <taxon>Pentapetalae</taxon>
        <taxon>asterids</taxon>
        <taxon>campanulids</taxon>
        <taxon>Asterales</taxon>
        <taxon>Asteraceae</taxon>
        <taxon>Asteroideae</taxon>
        <taxon>Anthemideae</taxon>
        <taxon>Anthemidinae</taxon>
        <taxon>Tanacetum</taxon>
    </lineage>
</organism>